<feature type="active site" description="Charge relay system" evidence="8">
    <location>
        <position position="262"/>
    </location>
</feature>
<dbReference type="CDD" id="cd21112">
    <property type="entry name" value="alphaLP-like"/>
    <property type="match status" value="1"/>
</dbReference>
<dbReference type="PIRSF" id="PIRSF001134">
    <property type="entry name" value="Streptogrisin"/>
    <property type="match status" value="1"/>
</dbReference>
<keyword evidence="2" id="KW-0645">Protease</keyword>
<dbReference type="InterPro" id="IPR043504">
    <property type="entry name" value="Peptidase_S1_PA_chymotrypsin"/>
</dbReference>
<dbReference type="EMBL" id="QOIN01000043">
    <property type="protein sequence ID" value="RCG23133.1"/>
    <property type="molecule type" value="Genomic_DNA"/>
</dbReference>
<evidence type="ECO:0000256" key="10">
    <source>
        <dbReference type="SAM" id="SignalP"/>
    </source>
</evidence>
<dbReference type="GO" id="GO:0005576">
    <property type="term" value="C:extracellular region"/>
    <property type="evidence" value="ECO:0007669"/>
    <property type="project" value="InterPro"/>
</dbReference>
<dbReference type="GO" id="GO:0006508">
    <property type="term" value="P:proteolysis"/>
    <property type="evidence" value="ECO:0007669"/>
    <property type="project" value="UniProtKB-KW"/>
</dbReference>
<dbReference type="InterPro" id="IPR001316">
    <property type="entry name" value="Pept_S1A_streptogrisin"/>
</dbReference>
<dbReference type="RefSeq" id="WP_114022543.1">
    <property type="nucleotide sequence ID" value="NZ_QOIN01000043.1"/>
</dbReference>
<evidence type="ECO:0000313" key="12">
    <source>
        <dbReference type="EMBL" id="RCG23133.1"/>
    </source>
</evidence>
<dbReference type="InterPro" id="IPR018114">
    <property type="entry name" value="TRYPSIN_HIS"/>
</dbReference>
<dbReference type="InterPro" id="IPR009003">
    <property type="entry name" value="Peptidase_S1_PA"/>
</dbReference>
<evidence type="ECO:0000256" key="4">
    <source>
        <dbReference type="ARBA" id="ARBA00022801"/>
    </source>
</evidence>
<dbReference type="GO" id="GO:0004252">
    <property type="term" value="F:serine-type endopeptidase activity"/>
    <property type="evidence" value="ECO:0007669"/>
    <property type="project" value="InterPro"/>
</dbReference>
<dbReference type="SUPFAM" id="SSF50494">
    <property type="entry name" value="Trypsin-like serine proteases"/>
    <property type="match status" value="1"/>
</dbReference>
<feature type="active site" description="Charge relay system" evidence="8">
    <location>
        <position position="231"/>
    </location>
</feature>
<comment type="caution">
    <text evidence="12">The sequence shown here is derived from an EMBL/GenBank/DDBJ whole genome shotgun (WGS) entry which is preliminary data.</text>
</comment>
<keyword evidence="5" id="KW-0720">Serine protease</keyword>
<evidence type="ECO:0000256" key="6">
    <source>
        <dbReference type="ARBA" id="ARBA00023145"/>
    </source>
</evidence>
<sequence>MRKSRTSLVAAIAVALLAVPAAGVAQAQNSSPATPRYQPQMVAALADSLHVSEKAAADRLDHQAAQEDQLADVVEEGKTRTDGAFFDASGNLVVNAPDDRAASQIEKAGLHARVPEHGKAALTSAKEQLDEQAAEQAPEGISSWSVDLSADRVDVEVNDMDARGARSFLKTARSFGDAVHVVKGAEPLASQATVYPGSAMTWTDDQGSWVCSVGFGAQDSSGKDYLVSAGHCLASLPDLSVDGDHFAKGTDSRYEVGRDSVDMGIAAVDQGDSIATEVGTWGSTDGNVAVEGSKRAPEGADLCKSGQTTGWTCGKVEAYDVTVTYVDEHGGPDTVVSGLGESTVCTEGGDSGGAYISGNQGQGMTSGGPTNQSCGGLNSSTKSYFQPLDDTLEHYELTLDTH</sequence>
<evidence type="ECO:0000256" key="7">
    <source>
        <dbReference type="ARBA" id="ARBA00023157"/>
    </source>
</evidence>
<evidence type="ECO:0000313" key="13">
    <source>
        <dbReference type="Proteomes" id="UP000252914"/>
    </source>
</evidence>
<feature type="signal peptide" evidence="10">
    <location>
        <begin position="1"/>
        <end position="27"/>
    </location>
</feature>
<feature type="chain" id="PRO_5016586913" evidence="10">
    <location>
        <begin position="28"/>
        <end position="402"/>
    </location>
</feature>
<accession>A0A367EYH7</accession>
<evidence type="ECO:0000256" key="3">
    <source>
        <dbReference type="ARBA" id="ARBA00022729"/>
    </source>
</evidence>
<keyword evidence="4" id="KW-0378">Hydrolase</keyword>
<evidence type="ECO:0000256" key="5">
    <source>
        <dbReference type="ARBA" id="ARBA00022825"/>
    </source>
</evidence>
<dbReference type="PRINTS" id="PR00861">
    <property type="entry name" value="ALYTICPTASE"/>
</dbReference>
<dbReference type="InterPro" id="IPR004236">
    <property type="entry name" value="Pept_S1_alpha_lytic"/>
</dbReference>
<evidence type="ECO:0000259" key="11">
    <source>
        <dbReference type="Pfam" id="PF02983"/>
    </source>
</evidence>
<feature type="disulfide bond" evidence="9">
    <location>
        <begin position="345"/>
        <end position="374"/>
    </location>
</feature>
<protein>
    <submittedName>
        <fullName evidence="12">S1 family peptidase</fullName>
    </submittedName>
</protein>
<dbReference type="InterPro" id="IPR033116">
    <property type="entry name" value="TRYPSIN_SER"/>
</dbReference>
<feature type="active site" description="Charge relay system" evidence="8">
    <location>
        <position position="351"/>
    </location>
</feature>
<dbReference type="Gene3D" id="2.40.10.10">
    <property type="entry name" value="Trypsin-like serine proteases"/>
    <property type="match status" value="2"/>
</dbReference>
<feature type="disulfide bond" evidence="9">
    <location>
        <begin position="211"/>
        <end position="232"/>
    </location>
</feature>
<dbReference type="PROSITE" id="PS00135">
    <property type="entry name" value="TRYPSIN_SER"/>
    <property type="match status" value="1"/>
</dbReference>
<gene>
    <name evidence="12" type="ORF">DTL70_15795</name>
</gene>
<feature type="domain" description="Peptidase S1A alpha-lytic prodomain" evidence="11">
    <location>
        <begin position="119"/>
        <end position="173"/>
    </location>
</feature>
<keyword evidence="7 9" id="KW-1015">Disulfide bond</keyword>
<proteinExistence type="inferred from homology"/>
<dbReference type="Pfam" id="PF02983">
    <property type="entry name" value="Pro_Al_protease"/>
    <property type="match status" value="1"/>
</dbReference>
<dbReference type="AlphaFoldDB" id="A0A367EYH7"/>
<evidence type="ECO:0000256" key="2">
    <source>
        <dbReference type="ARBA" id="ARBA00022670"/>
    </source>
</evidence>
<evidence type="ECO:0000256" key="8">
    <source>
        <dbReference type="PIRSR" id="PIRSR001134-1"/>
    </source>
</evidence>
<dbReference type="PROSITE" id="PS00134">
    <property type="entry name" value="TRYPSIN_HIS"/>
    <property type="match status" value="1"/>
</dbReference>
<dbReference type="Gene3D" id="3.30.300.50">
    <property type="match status" value="2"/>
</dbReference>
<dbReference type="Proteomes" id="UP000252914">
    <property type="component" value="Unassembled WGS sequence"/>
</dbReference>
<keyword evidence="13" id="KW-1185">Reference proteome</keyword>
<feature type="disulfide bond" evidence="9">
    <location>
        <begin position="303"/>
        <end position="313"/>
    </location>
</feature>
<evidence type="ECO:0000256" key="9">
    <source>
        <dbReference type="PIRSR" id="PIRSR001134-2"/>
    </source>
</evidence>
<keyword evidence="6" id="KW-0865">Zymogen</keyword>
<comment type="similarity">
    <text evidence="1">Belongs to the peptidase S1 family.</text>
</comment>
<evidence type="ECO:0000256" key="1">
    <source>
        <dbReference type="ARBA" id="ARBA00007664"/>
    </source>
</evidence>
<keyword evidence="3 10" id="KW-0732">Signal</keyword>
<organism evidence="12 13">
    <name type="scientific">Streptomyces diacarni</name>
    <dbReference type="NCBI Taxonomy" id="2800381"/>
    <lineage>
        <taxon>Bacteria</taxon>
        <taxon>Bacillati</taxon>
        <taxon>Actinomycetota</taxon>
        <taxon>Actinomycetes</taxon>
        <taxon>Kitasatosporales</taxon>
        <taxon>Streptomycetaceae</taxon>
        <taxon>Streptomyces</taxon>
    </lineage>
</organism>
<reference evidence="12 13" key="1">
    <citation type="submission" date="2018-06" db="EMBL/GenBank/DDBJ databases">
        <title>Streptomyces reniochalinae sp. nov. and Streptomyces diacarnus sp. nov. from marine sponges.</title>
        <authorList>
            <person name="Li L."/>
        </authorList>
    </citation>
    <scope>NUCLEOTIDE SEQUENCE [LARGE SCALE GENOMIC DNA]</scope>
    <source>
        <strain evidence="12 13">LHW51701</strain>
    </source>
</reference>
<name>A0A367EYH7_9ACTN</name>
<dbReference type="InterPro" id="IPR035070">
    <property type="entry name" value="Streptogrisin_prodomain"/>
</dbReference>